<evidence type="ECO:0000313" key="1">
    <source>
        <dbReference type="EMBL" id="GHJ26846.1"/>
    </source>
</evidence>
<comment type="caution">
    <text evidence="1">The sequence shown here is derived from an EMBL/GenBank/DDBJ whole genome shotgun (WGS) entry which is preliminary data.</text>
</comment>
<keyword evidence="2" id="KW-1185">Reference proteome</keyword>
<reference evidence="1" key="1">
    <citation type="submission" date="2024-05" db="EMBL/GenBank/DDBJ databases">
        <title>Whole genome shotgun sequence of Streptomyces hygroscopicus NBRC 113678.</title>
        <authorList>
            <person name="Komaki H."/>
            <person name="Tamura T."/>
        </authorList>
    </citation>
    <scope>NUCLEOTIDE SEQUENCE</scope>
    <source>
        <strain evidence="1">N11-34</strain>
    </source>
</reference>
<gene>
    <name evidence="1" type="ORF">TPA0910_12790</name>
</gene>
<dbReference type="Proteomes" id="UP001054854">
    <property type="component" value="Unassembled WGS sequence"/>
</dbReference>
<dbReference type="EMBL" id="BNEK01000002">
    <property type="protein sequence ID" value="GHJ26846.1"/>
    <property type="molecule type" value="Genomic_DNA"/>
</dbReference>
<name>A0ABQ3TU21_STRHY</name>
<protein>
    <submittedName>
        <fullName evidence="1">Uncharacterized protein</fullName>
    </submittedName>
</protein>
<accession>A0ABQ3TU21</accession>
<evidence type="ECO:0000313" key="2">
    <source>
        <dbReference type="Proteomes" id="UP001054854"/>
    </source>
</evidence>
<sequence>MPAPGDHLSWVVRKEAGTAAEPRTHYTLRHDLSDGPGKYIYDNDLSTTAPGSERTVLVTLMDSDTYQSQAHLAMTSARSS</sequence>
<proteinExistence type="predicted"/>
<organism evidence="1 2">
    <name type="scientific">Streptomyces hygroscopicus</name>
    <dbReference type="NCBI Taxonomy" id="1912"/>
    <lineage>
        <taxon>Bacteria</taxon>
        <taxon>Bacillati</taxon>
        <taxon>Actinomycetota</taxon>
        <taxon>Actinomycetes</taxon>
        <taxon>Kitasatosporales</taxon>
        <taxon>Streptomycetaceae</taxon>
        <taxon>Streptomyces</taxon>
        <taxon>Streptomyces violaceusniger group</taxon>
    </lineage>
</organism>